<dbReference type="AlphaFoldDB" id="A0A3S5BUV5"/>
<reference evidence="2" key="1">
    <citation type="submission" date="2018-11" db="EMBL/GenBank/DDBJ databases">
        <authorList>
            <consortium name="Pathogen Informatics"/>
        </authorList>
    </citation>
    <scope>NUCLEOTIDE SEQUENCE</scope>
</reference>
<dbReference type="EMBL" id="CAAALY010267806">
    <property type="protein sequence ID" value="VEL41092.1"/>
    <property type="molecule type" value="Genomic_DNA"/>
</dbReference>
<accession>A0A3S5BUV5</accession>
<dbReference type="Proteomes" id="UP000784294">
    <property type="component" value="Unassembled WGS sequence"/>
</dbReference>
<protein>
    <submittedName>
        <fullName evidence="2">Uncharacterized protein</fullName>
    </submittedName>
</protein>
<evidence type="ECO:0000256" key="1">
    <source>
        <dbReference type="SAM" id="MobiDB-lite"/>
    </source>
</evidence>
<keyword evidence="3" id="KW-1185">Reference proteome</keyword>
<sequence>MYPLVYNITWLPASGTGESAKASNTSLDRTGHASMLLPSASQPSPIAPATSGTTSQFLRPLRGDTATWPDDTGDSGHTEIRLDQEPRFAGALDFATADSRPSRAIKASGHNDPTDERLSRLAWLATDPASATKAVGRSDKRGLLPRLGEKPGRSGLRQTERSQQDSSSLFYR</sequence>
<feature type="compositionally biased region" description="Basic and acidic residues" evidence="1">
    <location>
        <begin position="136"/>
        <end position="163"/>
    </location>
</feature>
<feature type="region of interest" description="Disordered" evidence="1">
    <location>
        <begin position="64"/>
        <end position="116"/>
    </location>
</feature>
<proteinExistence type="predicted"/>
<feature type="compositionally biased region" description="Basic and acidic residues" evidence="1">
    <location>
        <begin position="74"/>
        <end position="86"/>
    </location>
</feature>
<organism evidence="2 3">
    <name type="scientific">Protopolystoma xenopodis</name>
    <dbReference type="NCBI Taxonomy" id="117903"/>
    <lineage>
        <taxon>Eukaryota</taxon>
        <taxon>Metazoa</taxon>
        <taxon>Spiralia</taxon>
        <taxon>Lophotrochozoa</taxon>
        <taxon>Platyhelminthes</taxon>
        <taxon>Monogenea</taxon>
        <taxon>Polyopisthocotylea</taxon>
        <taxon>Polystomatidea</taxon>
        <taxon>Polystomatidae</taxon>
        <taxon>Protopolystoma</taxon>
    </lineage>
</organism>
<evidence type="ECO:0000313" key="2">
    <source>
        <dbReference type="EMBL" id="VEL41092.1"/>
    </source>
</evidence>
<comment type="caution">
    <text evidence="2">The sequence shown here is derived from an EMBL/GenBank/DDBJ whole genome shotgun (WGS) entry which is preliminary data.</text>
</comment>
<gene>
    <name evidence="2" type="ORF">PXEA_LOCUS34532</name>
</gene>
<name>A0A3S5BUV5_9PLAT</name>
<feature type="region of interest" description="Disordered" evidence="1">
    <location>
        <begin position="129"/>
        <end position="172"/>
    </location>
</feature>
<evidence type="ECO:0000313" key="3">
    <source>
        <dbReference type="Proteomes" id="UP000784294"/>
    </source>
</evidence>